<dbReference type="EC" id="1.3.-.-" evidence="9"/>
<comment type="catalytic activity">
    <reaction evidence="9">
        <text>(S)-dihydroorotate + A = orotate + AH2</text>
        <dbReference type="Rhea" id="RHEA:18073"/>
        <dbReference type="ChEBI" id="CHEBI:13193"/>
        <dbReference type="ChEBI" id="CHEBI:17499"/>
        <dbReference type="ChEBI" id="CHEBI:30839"/>
        <dbReference type="ChEBI" id="CHEBI:30864"/>
    </reaction>
</comment>
<evidence type="ECO:0000256" key="6">
    <source>
        <dbReference type="ARBA" id="ARBA00022643"/>
    </source>
</evidence>
<dbReference type="HAMAP" id="MF_00224">
    <property type="entry name" value="DHO_dh_type1"/>
    <property type="match status" value="1"/>
</dbReference>
<dbReference type="NCBIfam" id="NF005574">
    <property type="entry name" value="PRK07259.1"/>
    <property type="match status" value="1"/>
</dbReference>
<evidence type="ECO:0000256" key="8">
    <source>
        <dbReference type="ARBA" id="ARBA00023002"/>
    </source>
</evidence>
<dbReference type="InterPro" id="IPR013785">
    <property type="entry name" value="Aldolase_TIM"/>
</dbReference>
<comment type="function">
    <text evidence="9">Catalyzes the conversion of dihydroorotate to orotate.</text>
</comment>
<comment type="caution">
    <text evidence="11">The sequence shown here is derived from an EMBL/GenBank/DDBJ whole genome shotgun (WGS) entry which is preliminary data.</text>
</comment>
<dbReference type="InterPro" id="IPR050074">
    <property type="entry name" value="DHO_dehydrogenase"/>
</dbReference>
<feature type="domain" description="Dihydroorotate dehydrogenase catalytic" evidence="10">
    <location>
        <begin position="4"/>
        <end position="277"/>
    </location>
</feature>
<feature type="binding site" evidence="9">
    <location>
        <position position="21"/>
    </location>
    <ligand>
        <name>FMN</name>
        <dbReference type="ChEBI" id="CHEBI:58210"/>
    </ligand>
</feature>
<evidence type="ECO:0000256" key="7">
    <source>
        <dbReference type="ARBA" id="ARBA00022975"/>
    </source>
</evidence>
<dbReference type="InterPro" id="IPR012135">
    <property type="entry name" value="Dihydroorotate_DH_1_2"/>
</dbReference>
<dbReference type="GO" id="GO:0006207">
    <property type="term" value="P:'de novo' pyrimidine nucleobase biosynthetic process"/>
    <property type="evidence" value="ECO:0007669"/>
    <property type="project" value="InterPro"/>
</dbReference>
<dbReference type="Pfam" id="PF01180">
    <property type="entry name" value="DHO_dh"/>
    <property type="match status" value="1"/>
</dbReference>
<feature type="binding site" evidence="9">
    <location>
        <position position="208"/>
    </location>
    <ligand>
        <name>FMN</name>
        <dbReference type="ChEBI" id="CHEBI:58210"/>
    </ligand>
</feature>
<organism evidence="11">
    <name type="scientific">candidate division WOR-3 bacterium</name>
    <dbReference type="NCBI Taxonomy" id="2052148"/>
    <lineage>
        <taxon>Bacteria</taxon>
        <taxon>Bacteria division WOR-3</taxon>
    </lineage>
</organism>
<keyword evidence="7 9" id="KW-0665">Pyrimidine biosynthesis</keyword>
<dbReference type="CDD" id="cd04740">
    <property type="entry name" value="DHOD_1B_like"/>
    <property type="match status" value="1"/>
</dbReference>
<name>A0A7C0ZL90_UNCW3</name>
<evidence type="ECO:0000256" key="2">
    <source>
        <dbReference type="ARBA" id="ARBA00004725"/>
    </source>
</evidence>
<feature type="binding site" evidence="9">
    <location>
        <position position="41"/>
    </location>
    <ligand>
        <name>substrate</name>
    </ligand>
</feature>
<keyword evidence="8 9" id="KW-0560">Oxidoreductase</keyword>
<dbReference type="SUPFAM" id="SSF51395">
    <property type="entry name" value="FMN-linked oxidoreductases"/>
    <property type="match status" value="1"/>
</dbReference>
<sequence>MNKLHINIGGLGLKNPLLLASGVWDMDSPVEIETYGAVILKGVNLKGRKGNPPPRIYDIQCGVINSIGLENGGVDELNRKIEKIKGRTKLIANIFGSTIEEYRDVAERLKGIDGIEINVSCPNVKDSGIAFGRSPEYVERITALVKKVSDVPVFVKLTPDTDRLEDIGLAAEKAGADAVVCANTYTGMVIDINTGKPILGGTTGGVSGPCIKPLTVYRVWKLRMVLNIPIIASGGIASWQDVVEYIMAGANAVEIGSIIFRNLEAGREIISGLNKYLEEKNIHHILDIRGGVHDR</sequence>
<dbReference type="PIRSF" id="PIRSF000164">
    <property type="entry name" value="DHO_oxidase"/>
    <property type="match status" value="1"/>
</dbReference>
<comment type="subcellular location">
    <subcellularLocation>
        <location evidence="1 9">Cytoplasm</location>
    </subcellularLocation>
</comment>
<dbReference type="InterPro" id="IPR024920">
    <property type="entry name" value="Dihydroorotate_DH_1"/>
</dbReference>
<dbReference type="NCBIfam" id="TIGR01037">
    <property type="entry name" value="pyrD_sub1_fam"/>
    <property type="match status" value="1"/>
</dbReference>
<comment type="pathway">
    <text evidence="2 9">Pyrimidine metabolism; UMP biosynthesis via de novo pathway.</text>
</comment>
<accession>A0A7C0ZL90</accession>
<dbReference type="AlphaFoldDB" id="A0A7C0ZL90"/>
<dbReference type="GO" id="GO:0005737">
    <property type="term" value="C:cytoplasm"/>
    <property type="evidence" value="ECO:0007669"/>
    <property type="project" value="UniProtKB-SubCell"/>
</dbReference>
<comment type="similarity">
    <text evidence="3 9">Belongs to the dihydroorotate dehydrogenase family. Type 1 subfamily.</text>
</comment>
<keyword evidence="6 9" id="KW-0288">FMN</keyword>
<evidence type="ECO:0000256" key="5">
    <source>
        <dbReference type="ARBA" id="ARBA00022630"/>
    </source>
</evidence>
<feature type="binding site" evidence="9">
    <location>
        <begin position="234"/>
        <end position="235"/>
    </location>
    <ligand>
        <name>FMN</name>
        <dbReference type="ChEBI" id="CHEBI:58210"/>
    </ligand>
</feature>
<gene>
    <name evidence="9" type="primary">pyrD</name>
    <name evidence="11" type="ORF">ENF18_05585</name>
</gene>
<dbReference type="UniPathway" id="UPA00070"/>
<feature type="active site" description="Nucleophile" evidence="9">
    <location>
        <position position="121"/>
    </location>
</feature>
<feature type="binding site" evidence="9">
    <location>
        <begin position="256"/>
        <end position="257"/>
    </location>
    <ligand>
        <name>FMN</name>
        <dbReference type="ChEBI" id="CHEBI:58210"/>
    </ligand>
</feature>
<keyword evidence="5 9" id="KW-0285">Flavoprotein</keyword>
<evidence type="ECO:0000313" key="11">
    <source>
        <dbReference type="EMBL" id="HDI83244.1"/>
    </source>
</evidence>
<dbReference type="Gene3D" id="3.20.20.70">
    <property type="entry name" value="Aldolase class I"/>
    <property type="match status" value="1"/>
</dbReference>
<evidence type="ECO:0000256" key="1">
    <source>
        <dbReference type="ARBA" id="ARBA00004496"/>
    </source>
</evidence>
<keyword evidence="4 9" id="KW-0963">Cytoplasm</keyword>
<comment type="cofactor">
    <cofactor evidence="9">
        <name>FMN</name>
        <dbReference type="ChEBI" id="CHEBI:58210"/>
    </cofactor>
    <text evidence="9">Binds 1 FMN per subunit.</text>
</comment>
<feature type="binding site" evidence="9">
    <location>
        <begin position="65"/>
        <end position="69"/>
    </location>
    <ligand>
        <name>substrate</name>
    </ligand>
</feature>
<protein>
    <recommendedName>
        <fullName evidence="9">Dihydroorotate dehydrogenase</fullName>
        <shortName evidence="9">DHOD</shortName>
        <shortName evidence="9">DHODase</shortName>
        <shortName evidence="9">DHOdehase</shortName>
        <ecNumber evidence="9">1.3.-.-</ecNumber>
    </recommendedName>
</protein>
<dbReference type="PANTHER" id="PTHR48109:SF1">
    <property type="entry name" value="DIHYDROOROTATE DEHYDROGENASE (FUMARATE)"/>
    <property type="match status" value="1"/>
</dbReference>
<feature type="binding site" evidence="9">
    <location>
        <begin position="41"/>
        <end position="42"/>
    </location>
    <ligand>
        <name>FMN</name>
        <dbReference type="ChEBI" id="CHEBI:58210"/>
    </ligand>
</feature>
<dbReference type="InterPro" id="IPR001295">
    <property type="entry name" value="Dihydroorotate_DH_CS"/>
</dbReference>
<evidence type="ECO:0000256" key="3">
    <source>
        <dbReference type="ARBA" id="ARBA00008008"/>
    </source>
</evidence>
<evidence type="ECO:0000256" key="4">
    <source>
        <dbReference type="ARBA" id="ARBA00022490"/>
    </source>
</evidence>
<dbReference type="PROSITE" id="PS00912">
    <property type="entry name" value="DHODEHASE_2"/>
    <property type="match status" value="1"/>
</dbReference>
<feature type="binding site" evidence="9">
    <location>
        <position position="118"/>
    </location>
    <ligand>
        <name>substrate</name>
    </ligand>
</feature>
<dbReference type="GO" id="GO:0044205">
    <property type="term" value="P:'de novo' UMP biosynthetic process"/>
    <property type="evidence" value="ECO:0007669"/>
    <property type="project" value="UniProtKB-UniRule"/>
</dbReference>
<dbReference type="Proteomes" id="UP000885847">
    <property type="component" value="Unassembled WGS sequence"/>
</dbReference>
<feature type="binding site" evidence="9">
    <location>
        <position position="118"/>
    </location>
    <ligand>
        <name>FMN</name>
        <dbReference type="ChEBI" id="CHEBI:58210"/>
    </ligand>
</feature>
<dbReference type="InterPro" id="IPR005720">
    <property type="entry name" value="Dihydroorotate_DH_cat"/>
</dbReference>
<dbReference type="EMBL" id="DQWE01000266">
    <property type="protein sequence ID" value="HDI83244.1"/>
    <property type="molecule type" value="Genomic_DNA"/>
</dbReference>
<evidence type="ECO:0000256" key="9">
    <source>
        <dbReference type="HAMAP-Rule" id="MF_00224"/>
    </source>
</evidence>
<feature type="binding site" evidence="9">
    <location>
        <position position="93"/>
    </location>
    <ligand>
        <name>FMN</name>
        <dbReference type="ChEBI" id="CHEBI:58210"/>
    </ligand>
</feature>
<comment type="caution">
    <text evidence="9">Lacks conserved residue(s) required for the propagation of feature annotation.</text>
</comment>
<dbReference type="InterPro" id="IPR049622">
    <property type="entry name" value="Dihydroorotate_DH_I"/>
</dbReference>
<proteinExistence type="inferred from homology"/>
<feature type="binding site" evidence="9">
    <location>
        <position position="156"/>
    </location>
    <ligand>
        <name>FMN</name>
        <dbReference type="ChEBI" id="CHEBI:58210"/>
    </ligand>
</feature>
<dbReference type="InterPro" id="IPR033888">
    <property type="entry name" value="DHOD_1B"/>
</dbReference>
<evidence type="ECO:0000259" key="10">
    <source>
        <dbReference type="Pfam" id="PF01180"/>
    </source>
</evidence>
<feature type="binding site" evidence="9">
    <location>
        <begin position="183"/>
        <end position="184"/>
    </location>
    <ligand>
        <name>substrate</name>
    </ligand>
</feature>
<dbReference type="PANTHER" id="PTHR48109">
    <property type="entry name" value="DIHYDROOROTATE DEHYDROGENASE (QUINONE), MITOCHONDRIAL-RELATED"/>
    <property type="match status" value="1"/>
</dbReference>
<dbReference type="FunFam" id="3.20.20.70:FF:000027">
    <property type="entry name" value="Dihydropyrimidine dehydrogenase [NADP(+)]"/>
    <property type="match status" value="1"/>
</dbReference>
<reference evidence="11" key="1">
    <citation type="journal article" date="2020" name="mSystems">
        <title>Genome- and Community-Level Interaction Insights into Carbon Utilization and Element Cycling Functions of Hydrothermarchaeota in Hydrothermal Sediment.</title>
        <authorList>
            <person name="Zhou Z."/>
            <person name="Liu Y."/>
            <person name="Xu W."/>
            <person name="Pan J."/>
            <person name="Luo Z.H."/>
            <person name="Li M."/>
        </authorList>
    </citation>
    <scope>NUCLEOTIDE SEQUENCE [LARGE SCALE GENOMIC DNA]</scope>
    <source>
        <strain evidence="11">HyVt-102</strain>
    </source>
</reference>
<dbReference type="GO" id="GO:0004152">
    <property type="term" value="F:dihydroorotate dehydrogenase activity"/>
    <property type="evidence" value="ECO:0007669"/>
    <property type="project" value="UniProtKB-UniRule"/>
</dbReference>